<dbReference type="EMBL" id="RPGO01000005">
    <property type="protein sequence ID" value="RZB32709.1"/>
    <property type="molecule type" value="Genomic_DNA"/>
</dbReference>
<evidence type="ECO:0008006" key="4">
    <source>
        <dbReference type="Google" id="ProtNLM"/>
    </source>
</evidence>
<dbReference type="Proteomes" id="UP000291831">
    <property type="component" value="Unassembled WGS sequence"/>
</dbReference>
<sequence length="84" mass="9358">MGGADVKALTIISFILPLFPQFTLAEYTFPLLGLPVIPLFTVAVFCNAAIIGAVIFPTLLIWNLLPEFIRYRKNKPLGYESCRV</sequence>
<name>A0A8B3S468_9EURY</name>
<proteinExistence type="predicted"/>
<keyword evidence="1" id="KW-0472">Membrane</keyword>
<reference evidence="3" key="1">
    <citation type="submission" date="2019-01" db="EMBL/GenBank/DDBJ databases">
        <title>Anaerobic oxidation of ethane by archaea from a marine hydrocarbon seep.</title>
        <authorList>
            <person name="Musat F."/>
        </authorList>
    </citation>
    <scope>NUCLEOTIDE SEQUENCE [LARGE SCALE GENOMIC DNA]</scope>
</reference>
<feature type="transmembrane region" description="Helical" evidence="1">
    <location>
        <begin position="35"/>
        <end position="65"/>
    </location>
</feature>
<organism evidence="2 3">
    <name type="scientific">Candidatus Argoarchaeum ethanivorans</name>
    <dbReference type="NCBI Taxonomy" id="2608793"/>
    <lineage>
        <taxon>Archaea</taxon>
        <taxon>Methanobacteriati</taxon>
        <taxon>Methanobacteriota</taxon>
        <taxon>Stenosarchaea group</taxon>
        <taxon>Methanomicrobia</taxon>
        <taxon>Methanosarcinales</taxon>
        <taxon>Methanosarcinales incertae sedis</taxon>
        <taxon>GOM Arc I cluster</taxon>
        <taxon>Candidatus Argoarchaeum</taxon>
    </lineage>
</organism>
<keyword evidence="1" id="KW-1133">Transmembrane helix</keyword>
<keyword evidence="1" id="KW-0812">Transmembrane</keyword>
<evidence type="ECO:0000313" key="2">
    <source>
        <dbReference type="EMBL" id="RZB32709.1"/>
    </source>
</evidence>
<comment type="caution">
    <text evidence="2">The sequence shown here is derived from an EMBL/GenBank/DDBJ whole genome shotgun (WGS) entry which is preliminary data.</text>
</comment>
<evidence type="ECO:0000256" key="1">
    <source>
        <dbReference type="SAM" id="Phobius"/>
    </source>
</evidence>
<dbReference type="AlphaFoldDB" id="A0A8B3S468"/>
<dbReference type="Gene3D" id="1.20.120.1220">
    <property type="match status" value="1"/>
</dbReference>
<accession>A0A8B3S468</accession>
<evidence type="ECO:0000313" key="3">
    <source>
        <dbReference type="Proteomes" id="UP000291831"/>
    </source>
</evidence>
<protein>
    <recommendedName>
        <fullName evidence="4">ComEC/Rec2-related protein domain-containing protein</fullName>
    </recommendedName>
</protein>
<gene>
    <name evidence="2" type="ORF">AEth_00387</name>
</gene>